<evidence type="ECO:0000256" key="1">
    <source>
        <dbReference type="ARBA" id="ARBA00004117"/>
    </source>
</evidence>
<evidence type="ECO:0000256" key="5">
    <source>
        <dbReference type="ARBA" id="ARBA00022475"/>
    </source>
</evidence>
<evidence type="ECO:0000256" key="3">
    <source>
        <dbReference type="ARBA" id="ARBA00010299"/>
    </source>
</evidence>
<dbReference type="InterPro" id="IPR023087">
    <property type="entry name" value="Flg_Motor_Flig_C"/>
</dbReference>
<keyword evidence="16" id="KW-1185">Reference proteome</keyword>
<evidence type="ECO:0000259" key="12">
    <source>
        <dbReference type="Pfam" id="PF01706"/>
    </source>
</evidence>
<dbReference type="GO" id="GO:0006935">
    <property type="term" value="P:chemotaxis"/>
    <property type="evidence" value="ECO:0007669"/>
    <property type="project" value="UniProtKB-KW"/>
</dbReference>
<keyword evidence="15" id="KW-0282">Flagellum</keyword>
<evidence type="ECO:0000256" key="2">
    <source>
        <dbReference type="ARBA" id="ARBA00004413"/>
    </source>
</evidence>
<comment type="function">
    <text evidence="10">FliG is one of three proteins (FliG, FliN, FliM) that forms the rotor-mounted switch complex (C ring), located at the base of the basal body. This complex interacts with the CheY and CheZ chemotaxis proteins, in addition to contacting components of the motor that determine the direction of flagellar rotation.</text>
</comment>
<dbReference type="InterPro" id="IPR011002">
    <property type="entry name" value="FliG_a-hlx"/>
</dbReference>
<dbReference type="AlphaFoldDB" id="A0A1G7KBM3"/>
<comment type="subcellular location">
    <subcellularLocation>
        <location evidence="1">Bacterial flagellum basal body</location>
    </subcellularLocation>
    <subcellularLocation>
        <location evidence="2">Cell membrane</location>
        <topology evidence="2">Peripheral membrane protein</topology>
        <orientation evidence="2">Cytoplasmic side</orientation>
    </subcellularLocation>
</comment>
<dbReference type="InterPro" id="IPR028263">
    <property type="entry name" value="FliG_N"/>
</dbReference>
<dbReference type="GO" id="GO:0005886">
    <property type="term" value="C:plasma membrane"/>
    <property type="evidence" value="ECO:0007669"/>
    <property type="project" value="UniProtKB-SubCell"/>
</dbReference>
<evidence type="ECO:0000256" key="9">
    <source>
        <dbReference type="ARBA" id="ARBA00023143"/>
    </source>
</evidence>
<dbReference type="GO" id="GO:0009425">
    <property type="term" value="C:bacterial-type flagellum basal body"/>
    <property type="evidence" value="ECO:0007669"/>
    <property type="project" value="UniProtKB-SubCell"/>
</dbReference>
<dbReference type="InterPro" id="IPR032779">
    <property type="entry name" value="FliG_M"/>
</dbReference>
<evidence type="ECO:0000256" key="8">
    <source>
        <dbReference type="ARBA" id="ARBA00023136"/>
    </source>
</evidence>
<keyword evidence="8" id="KW-0472">Membrane</keyword>
<keyword evidence="7" id="KW-0283">Flagellar rotation</keyword>
<feature type="region of interest" description="Disordered" evidence="11">
    <location>
        <begin position="1"/>
        <end position="32"/>
    </location>
</feature>
<reference evidence="16" key="1">
    <citation type="submission" date="2016-10" db="EMBL/GenBank/DDBJ databases">
        <authorList>
            <person name="Varghese N."/>
            <person name="Submissions S."/>
        </authorList>
    </citation>
    <scope>NUCLEOTIDE SEQUENCE [LARGE SCALE GENOMIC DNA]</scope>
    <source>
        <strain evidence="16">DSM 21424</strain>
    </source>
</reference>
<evidence type="ECO:0000259" key="13">
    <source>
        <dbReference type="Pfam" id="PF14841"/>
    </source>
</evidence>
<dbReference type="Gene3D" id="1.10.220.30">
    <property type="match status" value="3"/>
</dbReference>
<evidence type="ECO:0000313" key="16">
    <source>
        <dbReference type="Proteomes" id="UP000198922"/>
    </source>
</evidence>
<evidence type="ECO:0000256" key="7">
    <source>
        <dbReference type="ARBA" id="ARBA00022779"/>
    </source>
</evidence>
<dbReference type="InterPro" id="IPR000090">
    <property type="entry name" value="Flg_Motor_Flig"/>
</dbReference>
<comment type="similarity">
    <text evidence="3">Belongs to the FliG family.</text>
</comment>
<feature type="domain" description="Flagellar motor switch protein FliG N-terminal" evidence="14">
    <location>
        <begin position="34"/>
        <end position="133"/>
    </location>
</feature>
<keyword evidence="15" id="KW-0966">Cell projection</keyword>
<sequence>MTTEPQDLPIANPMAATGPVRHAATPPTPPQRRLRGAEKAAILFLCLGEERGTELMRKLSPEDIQKITRAVARLGLVKAETVEAVLAEFSAEVDTGGGVVGSIATAEAMLRGFLPEDQVEAILKDIRGPLRERDLWTKFSNMGEVAIAGYLKGEHEQTAAAILGNVSPDVAAKVLPLLGEERMQEVVERMIRMEAVPPKMMQQIEETLQSDMLSAGAQSGEVEMEQRMADLFNKLDRDLFETLQEALETRVPGALEGIKAKMFTFDDLIRLDAQSLARVMRGLQGNTLPLALRGASKEMRAHFLDALTARARDMLLDEMNTMGPVRGRDARAAQTMIVDFTRQLAEDGAIELPSAGDEEEDILE</sequence>
<dbReference type="SUPFAM" id="SSF48029">
    <property type="entry name" value="FliG"/>
    <property type="match status" value="2"/>
</dbReference>
<keyword evidence="5" id="KW-1003">Cell membrane</keyword>
<feature type="domain" description="Flagellar motor switch protein FliG C-terminal" evidence="12">
    <location>
        <begin position="245"/>
        <end position="352"/>
    </location>
</feature>
<dbReference type="PRINTS" id="PR00954">
    <property type="entry name" value="FLGMOTORFLIG"/>
</dbReference>
<protein>
    <recommendedName>
        <fullName evidence="4">Flagellar motor switch protein FliG</fullName>
    </recommendedName>
</protein>
<keyword evidence="6" id="KW-0145">Chemotaxis</keyword>
<evidence type="ECO:0000259" key="14">
    <source>
        <dbReference type="Pfam" id="PF14842"/>
    </source>
</evidence>
<dbReference type="EMBL" id="FNAT01000011">
    <property type="protein sequence ID" value="SDF34708.1"/>
    <property type="molecule type" value="Genomic_DNA"/>
</dbReference>
<proteinExistence type="inferred from homology"/>
<feature type="domain" description="Flagellar motor switch protein FliG middle" evidence="13">
    <location>
        <begin position="146"/>
        <end position="218"/>
    </location>
</feature>
<dbReference type="PANTHER" id="PTHR30534">
    <property type="entry name" value="FLAGELLAR MOTOR SWITCH PROTEIN FLIG"/>
    <property type="match status" value="1"/>
</dbReference>
<dbReference type="Proteomes" id="UP000198922">
    <property type="component" value="Unassembled WGS sequence"/>
</dbReference>
<dbReference type="Pfam" id="PF14842">
    <property type="entry name" value="FliG_N"/>
    <property type="match status" value="1"/>
</dbReference>
<evidence type="ECO:0000256" key="6">
    <source>
        <dbReference type="ARBA" id="ARBA00022500"/>
    </source>
</evidence>
<gene>
    <name evidence="15" type="ORF">SAMN04488567_0162</name>
</gene>
<evidence type="ECO:0000256" key="11">
    <source>
        <dbReference type="SAM" id="MobiDB-lite"/>
    </source>
</evidence>
<name>A0A1G7KBM3_9RHOB</name>
<evidence type="ECO:0000256" key="10">
    <source>
        <dbReference type="ARBA" id="ARBA00025598"/>
    </source>
</evidence>
<accession>A0A1G7KBM3</accession>
<dbReference type="RefSeq" id="WP_242652338.1">
    <property type="nucleotide sequence ID" value="NZ_FNAT01000011.1"/>
</dbReference>
<keyword evidence="15" id="KW-0969">Cilium</keyword>
<evidence type="ECO:0000256" key="4">
    <source>
        <dbReference type="ARBA" id="ARBA00021870"/>
    </source>
</evidence>
<dbReference type="GO" id="GO:0003774">
    <property type="term" value="F:cytoskeletal motor activity"/>
    <property type="evidence" value="ECO:0007669"/>
    <property type="project" value="InterPro"/>
</dbReference>
<dbReference type="GO" id="GO:0071973">
    <property type="term" value="P:bacterial-type flagellum-dependent cell motility"/>
    <property type="evidence" value="ECO:0007669"/>
    <property type="project" value="InterPro"/>
</dbReference>
<keyword evidence="9" id="KW-0975">Bacterial flagellum</keyword>
<dbReference type="PANTHER" id="PTHR30534:SF0">
    <property type="entry name" value="FLAGELLAR MOTOR SWITCH PROTEIN FLIG"/>
    <property type="match status" value="1"/>
</dbReference>
<dbReference type="Pfam" id="PF14841">
    <property type="entry name" value="FliG_M"/>
    <property type="match status" value="1"/>
</dbReference>
<dbReference type="Pfam" id="PF01706">
    <property type="entry name" value="FliG_C"/>
    <property type="match status" value="1"/>
</dbReference>
<dbReference type="STRING" id="521013.SAMN04488567_0162"/>
<organism evidence="15 16">
    <name type="scientific">Limimaricola pyoseonensis</name>
    <dbReference type="NCBI Taxonomy" id="521013"/>
    <lineage>
        <taxon>Bacteria</taxon>
        <taxon>Pseudomonadati</taxon>
        <taxon>Pseudomonadota</taxon>
        <taxon>Alphaproteobacteria</taxon>
        <taxon>Rhodobacterales</taxon>
        <taxon>Paracoccaceae</taxon>
        <taxon>Limimaricola</taxon>
    </lineage>
</organism>
<evidence type="ECO:0000313" key="15">
    <source>
        <dbReference type="EMBL" id="SDF34708.1"/>
    </source>
</evidence>